<dbReference type="InterPro" id="IPR009068">
    <property type="entry name" value="uS15_NS1_RNA-bd_sf"/>
</dbReference>
<dbReference type="GO" id="GO:1990904">
    <property type="term" value="C:ribonucleoprotein complex"/>
    <property type="evidence" value="ECO:0007669"/>
    <property type="project" value="UniProtKB-KW"/>
</dbReference>
<sequence length="89" mass="10285">MNLSIETKKQLAEKYGKSATDTGAPEVQVAIFTERIKHLTGHLKSNKKDFVTERSLLALVGKRKKLLTYIKIKDIEKYRTLIQQLEIRK</sequence>
<reference evidence="3" key="1">
    <citation type="submission" date="2019-08" db="EMBL/GenBank/DDBJ databases">
        <authorList>
            <person name="Kucharzyk K."/>
            <person name="Murdoch R.W."/>
            <person name="Higgins S."/>
            <person name="Loffler F."/>
        </authorList>
    </citation>
    <scope>NUCLEOTIDE SEQUENCE</scope>
</reference>
<dbReference type="GO" id="GO:0005840">
    <property type="term" value="C:ribosome"/>
    <property type="evidence" value="ECO:0007669"/>
    <property type="project" value="UniProtKB-KW"/>
</dbReference>
<keyword evidence="2" id="KW-0687">Ribonucleoprotein</keyword>
<dbReference type="SMART" id="SM01387">
    <property type="entry name" value="Ribosomal_S15"/>
    <property type="match status" value="1"/>
</dbReference>
<keyword evidence="1 3" id="KW-0689">Ribosomal protein</keyword>
<evidence type="ECO:0000313" key="3">
    <source>
        <dbReference type="EMBL" id="MPM06585.1"/>
    </source>
</evidence>
<protein>
    <submittedName>
        <fullName evidence="3">30S ribosomal protein S15</fullName>
    </submittedName>
</protein>
<dbReference type="CDD" id="cd00353">
    <property type="entry name" value="Ribosomal_S15p_S13e"/>
    <property type="match status" value="1"/>
</dbReference>
<comment type="caution">
    <text evidence="3">The sequence shown here is derived from an EMBL/GenBank/DDBJ whole genome shotgun (WGS) entry which is preliminary data.</text>
</comment>
<dbReference type="NCBIfam" id="TIGR00952">
    <property type="entry name" value="S15_bact"/>
    <property type="match status" value="1"/>
</dbReference>
<dbReference type="FunFam" id="1.10.287.10:FF:000002">
    <property type="entry name" value="30S ribosomal protein S15"/>
    <property type="match status" value="1"/>
</dbReference>
<dbReference type="EMBL" id="VSSQ01001243">
    <property type="protein sequence ID" value="MPM06585.1"/>
    <property type="molecule type" value="Genomic_DNA"/>
</dbReference>
<organism evidence="3">
    <name type="scientific">bioreactor metagenome</name>
    <dbReference type="NCBI Taxonomy" id="1076179"/>
    <lineage>
        <taxon>unclassified sequences</taxon>
        <taxon>metagenomes</taxon>
        <taxon>ecological metagenomes</taxon>
    </lineage>
</organism>
<dbReference type="Pfam" id="PF00312">
    <property type="entry name" value="Ribosomal_S15"/>
    <property type="match status" value="1"/>
</dbReference>
<evidence type="ECO:0000256" key="1">
    <source>
        <dbReference type="ARBA" id="ARBA00022980"/>
    </source>
</evidence>
<proteinExistence type="inferred from homology"/>
<dbReference type="GO" id="GO:0005737">
    <property type="term" value="C:cytoplasm"/>
    <property type="evidence" value="ECO:0007669"/>
    <property type="project" value="UniProtKB-ARBA"/>
</dbReference>
<dbReference type="InterPro" id="IPR005290">
    <property type="entry name" value="Ribosomal_uS15_bac-type"/>
</dbReference>
<gene>
    <name evidence="3" type="primary">rpsO_18</name>
    <name evidence="3" type="ORF">SDC9_52886</name>
</gene>
<dbReference type="GO" id="GO:0003735">
    <property type="term" value="F:structural constituent of ribosome"/>
    <property type="evidence" value="ECO:0007669"/>
    <property type="project" value="InterPro"/>
</dbReference>
<dbReference type="AlphaFoldDB" id="A0A644WRS2"/>
<evidence type="ECO:0000256" key="2">
    <source>
        <dbReference type="ARBA" id="ARBA00023274"/>
    </source>
</evidence>
<accession>A0A644WRS2</accession>
<dbReference type="Gene3D" id="6.10.250.3130">
    <property type="match status" value="1"/>
</dbReference>
<dbReference type="HAMAP" id="MF_01343_B">
    <property type="entry name" value="Ribosomal_uS15_B"/>
    <property type="match status" value="1"/>
</dbReference>
<dbReference type="InterPro" id="IPR000589">
    <property type="entry name" value="Ribosomal_uS15"/>
</dbReference>
<dbReference type="PANTHER" id="PTHR23321:SF26">
    <property type="entry name" value="SMALL RIBOSOMAL SUBUNIT PROTEIN US15M"/>
    <property type="match status" value="1"/>
</dbReference>
<dbReference type="PROSITE" id="PS00362">
    <property type="entry name" value="RIBOSOMAL_S15"/>
    <property type="match status" value="1"/>
</dbReference>
<dbReference type="Gene3D" id="1.10.287.10">
    <property type="entry name" value="S15/NS1, RNA-binding"/>
    <property type="match status" value="1"/>
</dbReference>
<dbReference type="GO" id="GO:0006412">
    <property type="term" value="P:translation"/>
    <property type="evidence" value="ECO:0007669"/>
    <property type="project" value="InterPro"/>
</dbReference>
<dbReference type="SUPFAM" id="SSF47060">
    <property type="entry name" value="S15/NS1 RNA-binding domain"/>
    <property type="match status" value="1"/>
</dbReference>
<name>A0A644WRS2_9ZZZZ</name>
<dbReference type="PANTHER" id="PTHR23321">
    <property type="entry name" value="RIBOSOMAL PROTEIN S15, BACTERIAL AND ORGANELLAR"/>
    <property type="match status" value="1"/>
</dbReference>